<reference evidence="6 7" key="1">
    <citation type="journal article" date="2021" name="Nat. Commun.">
        <title>Isolation of a member of the candidate phylum Atribacteria reveals a unique cell membrane structure.</title>
        <authorList>
            <person name="Taiki K."/>
            <person name="Nobu M.K."/>
            <person name="Kusada H."/>
            <person name="Meng X.-Y."/>
            <person name="Hosoki N."/>
            <person name="Uematsu K."/>
            <person name="Yoshioka H."/>
            <person name="Kamagata Y."/>
            <person name="Tamaki H."/>
        </authorList>
    </citation>
    <scope>NUCLEOTIDE SEQUENCE [LARGE SCALE GENOMIC DNA]</scope>
    <source>
        <strain evidence="6 7">RT761</strain>
    </source>
</reference>
<keyword evidence="2" id="KW-0813">Transport</keyword>
<dbReference type="InterPro" id="IPR030678">
    <property type="entry name" value="Peptide/Ni-bd"/>
</dbReference>
<dbReference type="PANTHER" id="PTHR30290:SF9">
    <property type="entry name" value="OLIGOPEPTIDE-BINDING PROTEIN APPA"/>
    <property type="match status" value="1"/>
</dbReference>
<feature type="signal peptide" evidence="4">
    <location>
        <begin position="1"/>
        <end position="25"/>
    </location>
</feature>
<dbReference type="Pfam" id="PF00496">
    <property type="entry name" value="SBP_bac_5"/>
    <property type="match status" value="1"/>
</dbReference>
<proteinExistence type="inferred from homology"/>
<dbReference type="PANTHER" id="PTHR30290">
    <property type="entry name" value="PERIPLASMIC BINDING COMPONENT OF ABC TRANSPORTER"/>
    <property type="match status" value="1"/>
</dbReference>
<dbReference type="SUPFAM" id="SSF53850">
    <property type="entry name" value="Periplasmic binding protein-like II"/>
    <property type="match status" value="1"/>
</dbReference>
<keyword evidence="3 4" id="KW-0732">Signal</keyword>
<evidence type="ECO:0000313" key="6">
    <source>
        <dbReference type="EMBL" id="QPM67686.1"/>
    </source>
</evidence>
<dbReference type="Gene3D" id="3.10.105.10">
    <property type="entry name" value="Dipeptide-binding Protein, Domain 3"/>
    <property type="match status" value="1"/>
</dbReference>
<evidence type="ECO:0000256" key="3">
    <source>
        <dbReference type="ARBA" id="ARBA00022729"/>
    </source>
</evidence>
<accession>A0A7T1AKM5</accession>
<dbReference type="CDD" id="cd08512">
    <property type="entry name" value="PBP2_NikA_DppA_OppA_like_7"/>
    <property type="match status" value="1"/>
</dbReference>
<evidence type="ECO:0000256" key="4">
    <source>
        <dbReference type="SAM" id="SignalP"/>
    </source>
</evidence>
<keyword evidence="7" id="KW-1185">Reference proteome</keyword>
<gene>
    <name evidence="6" type="primary">ddpA</name>
    <name evidence="6" type="ORF">RT761_00898</name>
</gene>
<evidence type="ECO:0000313" key="7">
    <source>
        <dbReference type="Proteomes" id="UP000594463"/>
    </source>
</evidence>
<dbReference type="GO" id="GO:0030288">
    <property type="term" value="C:outer membrane-bounded periplasmic space"/>
    <property type="evidence" value="ECO:0007669"/>
    <property type="project" value="UniProtKB-ARBA"/>
</dbReference>
<dbReference type="InterPro" id="IPR039424">
    <property type="entry name" value="SBP_5"/>
</dbReference>
<evidence type="ECO:0000256" key="2">
    <source>
        <dbReference type="ARBA" id="ARBA00022448"/>
    </source>
</evidence>
<comment type="similarity">
    <text evidence="1">Belongs to the bacterial solute-binding protein 5 family.</text>
</comment>
<dbReference type="Proteomes" id="UP000594463">
    <property type="component" value="Chromosome"/>
</dbReference>
<protein>
    <submittedName>
        <fullName evidence="6">Putative D,D-dipeptide-binding periplasmic protein DdpA</fullName>
    </submittedName>
</protein>
<dbReference type="PIRSF" id="PIRSF002741">
    <property type="entry name" value="MppA"/>
    <property type="match status" value="1"/>
</dbReference>
<dbReference type="GO" id="GO:1904680">
    <property type="term" value="F:peptide transmembrane transporter activity"/>
    <property type="evidence" value="ECO:0007669"/>
    <property type="project" value="TreeGrafter"/>
</dbReference>
<evidence type="ECO:0000259" key="5">
    <source>
        <dbReference type="Pfam" id="PF00496"/>
    </source>
</evidence>
<dbReference type="Gene3D" id="3.40.190.10">
    <property type="entry name" value="Periplasmic binding protein-like II"/>
    <property type="match status" value="1"/>
</dbReference>
<organism evidence="6 7">
    <name type="scientific">Atribacter laminatus</name>
    <dbReference type="NCBI Taxonomy" id="2847778"/>
    <lineage>
        <taxon>Bacteria</taxon>
        <taxon>Pseudomonadati</taxon>
        <taxon>Atribacterota</taxon>
        <taxon>Atribacteria</taxon>
        <taxon>Atribacterales</taxon>
        <taxon>Atribacteraceae</taxon>
        <taxon>Atribacter</taxon>
    </lineage>
</organism>
<dbReference type="GO" id="GO:0043190">
    <property type="term" value="C:ATP-binding cassette (ABC) transporter complex"/>
    <property type="evidence" value="ECO:0007669"/>
    <property type="project" value="InterPro"/>
</dbReference>
<evidence type="ECO:0000256" key="1">
    <source>
        <dbReference type="ARBA" id="ARBA00005695"/>
    </source>
</evidence>
<name>A0A7T1AKM5_ATRLM</name>
<dbReference type="EMBL" id="CP065383">
    <property type="protein sequence ID" value="QPM67686.1"/>
    <property type="molecule type" value="Genomic_DNA"/>
</dbReference>
<sequence length="547" mass="62215">MKNRYTIWILSVVLCFFVFSGVALAASTSEKTIRLTNAWPCYIDPAIAADFASSVSVANLYDTLVFPTHDGEVVPHLAESWTISEDGLTYVFKLRSGVKFHDGSELKAEDVKFSMDRLLAIGQGYSYIFKPVIDSVEANDDYTVTFKLKKTFGPFLYSLVRLYVLNKDLTMAHIEQNDEFGELGDYGKRWLLTNDAGSGPYQVQEMKLEEYLHAVRFADYWKPFDPNAPDSFRNIGTTETATVRTLIQKRELEISDFRQPAEFYDNVAKVDGINVAKLFGGSTLFTMMHTKKAPTDDVHFRKALAYSIDYDAIANHIFPGSHQCQGPVSFILPGHNPNVFQYKRDLEKAKEELALSPYADKLDEYPVDLVWCAEVPDEEKVALLIQANAADIGIQVNVIKDPWMKIIEEVATPETTATMYLIFVSPHYAEAGSMIQSKYHSSSSGTWEQSEWLQDEQLDSMIEDAIDTIDKDARFEKYGKIQEYLVDLCPSLFLIDQPENYAYQDAYVDWVPADRAERGEKVNPVMGYNQYMLDIKVYPDKRDELVK</sequence>
<feature type="domain" description="Solute-binding protein family 5" evidence="5">
    <location>
        <begin position="72"/>
        <end position="442"/>
    </location>
</feature>
<dbReference type="AlphaFoldDB" id="A0A7T1AKM5"/>
<dbReference type="KEGG" id="alam:RT761_00898"/>
<dbReference type="RefSeq" id="WP_218112875.1">
    <property type="nucleotide sequence ID" value="NZ_CP065383.1"/>
</dbReference>
<dbReference type="GO" id="GO:0015833">
    <property type="term" value="P:peptide transport"/>
    <property type="evidence" value="ECO:0007669"/>
    <property type="project" value="TreeGrafter"/>
</dbReference>
<feature type="chain" id="PRO_5031153544" evidence="4">
    <location>
        <begin position="26"/>
        <end position="547"/>
    </location>
</feature>
<dbReference type="Gene3D" id="3.90.76.10">
    <property type="entry name" value="Dipeptide-binding Protein, Domain 1"/>
    <property type="match status" value="1"/>
</dbReference>
<dbReference type="InterPro" id="IPR000914">
    <property type="entry name" value="SBP_5_dom"/>
</dbReference>